<dbReference type="Proteomes" id="UP000664203">
    <property type="component" value="Unassembled WGS sequence"/>
</dbReference>
<feature type="chain" id="PRO_5034151594" evidence="2">
    <location>
        <begin position="23"/>
        <end position="347"/>
    </location>
</feature>
<feature type="region of interest" description="Disordered" evidence="1">
    <location>
        <begin position="44"/>
        <end position="248"/>
    </location>
</feature>
<comment type="caution">
    <text evidence="3">The sequence shown here is derived from an EMBL/GenBank/DDBJ whole genome shotgun (WGS) entry which is preliminary data.</text>
</comment>
<sequence length="347" mass="37646">MPAPLAKGLIITISLLCAAGLAIYENPQVRQWIDESRRKAAIALHSLGDEVAPQSESPDASPDASTREDEDPEAVERRRRARQEILERGRMMEERRRSKQAAKGKAKSFDDLVDKNGALKVEEPTVSSSAANAQPEESGLRHRHTESRAAARGSAYADPFADEMGIPIMDPPSSPQEQKPDPISRSSTPTLPASFASPPTLRESPASPPVPPKPAAYQPQRLLIDTDEVSNHPSEQLLDLTPTTSASSAAADLAELNDDHRPSRSDYWSVNEWAQNNAPAFYSPPQSEAAGGIAERMENYFEGSHAGTGERASQVGSEDMDVMSDDEARFSTPGSWTEVGSQVSEDY</sequence>
<feature type="signal peptide" evidence="2">
    <location>
        <begin position="1"/>
        <end position="22"/>
    </location>
</feature>
<gene>
    <name evidence="3" type="ORF">ALECFALPRED_009705</name>
</gene>
<dbReference type="AlphaFoldDB" id="A0A8H3J7U6"/>
<name>A0A8H3J7U6_9LECA</name>
<feature type="compositionally biased region" description="Basic and acidic residues" evidence="1">
    <location>
        <begin position="82"/>
        <end position="96"/>
    </location>
</feature>
<keyword evidence="4" id="KW-1185">Reference proteome</keyword>
<keyword evidence="2" id="KW-0732">Signal</keyword>
<dbReference type="EMBL" id="CAJPDR010000745">
    <property type="protein sequence ID" value="CAF9942341.1"/>
    <property type="molecule type" value="Genomic_DNA"/>
</dbReference>
<evidence type="ECO:0000313" key="4">
    <source>
        <dbReference type="Proteomes" id="UP000664203"/>
    </source>
</evidence>
<protein>
    <submittedName>
        <fullName evidence="3">Uncharacterized protein</fullName>
    </submittedName>
</protein>
<accession>A0A8H3J7U6</accession>
<feature type="region of interest" description="Disordered" evidence="1">
    <location>
        <begin position="301"/>
        <end position="347"/>
    </location>
</feature>
<evidence type="ECO:0000256" key="2">
    <source>
        <dbReference type="SAM" id="SignalP"/>
    </source>
</evidence>
<reference evidence="3" key="1">
    <citation type="submission" date="2021-03" db="EMBL/GenBank/DDBJ databases">
        <authorList>
            <person name="Tagirdzhanova G."/>
        </authorList>
    </citation>
    <scope>NUCLEOTIDE SEQUENCE</scope>
</reference>
<dbReference type="OrthoDB" id="3926760at2759"/>
<organism evidence="3 4">
    <name type="scientific">Alectoria fallacina</name>
    <dbReference type="NCBI Taxonomy" id="1903189"/>
    <lineage>
        <taxon>Eukaryota</taxon>
        <taxon>Fungi</taxon>
        <taxon>Dikarya</taxon>
        <taxon>Ascomycota</taxon>
        <taxon>Pezizomycotina</taxon>
        <taxon>Lecanoromycetes</taxon>
        <taxon>OSLEUM clade</taxon>
        <taxon>Lecanoromycetidae</taxon>
        <taxon>Lecanorales</taxon>
        <taxon>Lecanorineae</taxon>
        <taxon>Parmeliaceae</taxon>
        <taxon>Alectoria</taxon>
    </lineage>
</organism>
<feature type="compositionally biased region" description="Basic residues" evidence="1">
    <location>
        <begin position="97"/>
        <end position="106"/>
    </location>
</feature>
<feature type="compositionally biased region" description="Low complexity" evidence="1">
    <location>
        <begin position="237"/>
        <end position="248"/>
    </location>
</feature>
<proteinExistence type="predicted"/>
<feature type="compositionally biased region" description="Polar residues" evidence="1">
    <location>
        <begin position="332"/>
        <end position="347"/>
    </location>
</feature>
<evidence type="ECO:0000256" key="1">
    <source>
        <dbReference type="SAM" id="MobiDB-lite"/>
    </source>
</evidence>
<evidence type="ECO:0000313" key="3">
    <source>
        <dbReference type="EMBL" id="CAF9942341.1"/>
    </source>
</evidence>